<dbReference type="Pfam" id="PF00067">
    <property type="entry name" value="p450"/>
    <property type="match status" value="1"/>
</dbReference>
<keyword evidence="5" id="KW-0560">Oxidoreductase</keyword>
<reference evidence="6 7" key="1">
    <citation type="submission" date="2021-06" db="EMBL/GenBank/DDBJ databases">
        <authorList>
            <person name="Kallberg Y."/>
            <person name="Tangrot J."/>
            <person name="Rosling A."/>
        </authorList>
    </citation>
    <scope>NUCLEOTIDE SEQUENCE [LARGE SCALE GENOMIC DNA]</scope>
    <source>
        <strain evidence="6 7">120-4 pot B 10/14</strain>
    </source>
</reference>
<organism evidence="6 7">
    <name type="scientific">Gigaspora margarita</name>
    <dbReference type="NCBI Taxonomy" id="4874"/>
    <lineage>
        <taxon>Eukaryota</taxon>
        <taxon>Fungi</taxon>
        <taxon>Fungi incertae sedis</taxon>
        <taxon>Mucoromycota</taxon>
        <taxon>Glomeromycotina</taxon>
        <taxon>Glomeromycetes</taxon>
        <taxon>Diversisporales</taxon>
        <taxon>Gigasporaceae</taxon>
        <taxon>Gigaspora</taxon>
    </lineage>
</organism>
<evidence type="ECO:0000256" key="1">
    <source>
        <dbReference type="ARBA" id="ARBA00001971"/>
    </source>
</evidence>
<comment type="cofactor">
    <cofactor evidence="1">
        <name>heme</name>
        <dbReference type="ChEBI" id="CHEBI:30413"/>
    </cofactor>
</comment>
<dbReference type="PANTHER" id="PTHR46206">
    <property type="entry name" value="CYTOCHROME P450"/>
    <property type="match status" value="1"/>
</dbReference>
<evidence type="ECO:0000256" key="2">
    <source>
        <dbReference type="ARBA" id="ARBA00010617"/>
    </source>
</evidence>
<dbReference type="InterPro" id="IPR036396">
    <property type="entry name" value="Cyt_P450_sf"/>
</dbReference>
<accession>A0ABN7VX73</accession>
<evidence type="ECO:0000313" key="7">
    <source>
        <dbReference type="Proteomes" id="UP000789901"/>
    </source>
</evidence>
<dbReference type="InterPro" id="IPR002403">
    <property type="entry name" value="Cyt_P450_E_grp-IV"/>
</dbReference>
<dbReference type="PRINTS" id="PR00465">
    <property type="entry name" value="EP450IV"/>
</dbReference>
<dbReference type="EMBL" id="CAJVQB010024372">
    <property type="protein sequence ID" value="CAG8804016.1"/>
    <property type="molecule type" value="Genomic_DNA"/>
</dbReference>
<dbReference type="InterPro" id="IPR017972">
    <property type="entry name" value="Cyt_P450_CS"/>
</dbReference>
<sequence length="513" mass="59360">MYGTKNVNPFSDNNETNSGNDQIAVEIIERFSKVLNEIFIPIYDLTILMQKNEPPIVYYRFPTIGHTWSFFMNCEKLITESQKKYGETFTLYVFGELVTITGKDMLYEVLNKNEFSFHEGSESQLLIYNVLPYAAKNINKPIKILRTFFKINLSNVMHILHQNTSNAINTYIGECADPKVINEPNELLLKIIVKVAANVIFGEECGQYEDVLDIFENFTYLTIKILFVPKILCFIHPWLHEQAVSFPLRYISKHRTVISSRIKPIIKKRFEEKKKLGDAWIAPSDALQLGLDDPEIAPDLNPNKVDYNLIIDTIVLFIFAAMSSTSRFSSYILYELAKRKEYWEKLYQEAQEINKQCNGKLKSEDLAKMVKLDSFIKETSRLSNNLLSMPRKCIYKSHYTLVDGYQIPSDRTVYLNVIDVCHDEKLQGQNPKEFNAYRHNSSATKLDRSFLIFGRGKHACPGRYFAVNMMKLLFNEIILKYNIKPANEKIEPRNYIGCLIGPLKGGVVFENRN</sequence>
<dbReference type="SUPFAM" id="SSF48264">
    <property type="entry name" value="Cytochrome P450"/>
    <property type="match status" value="1"/>
</dbReference>
<evidence type="ECO:0000256" key="4">
    <source>
        <dbReference type="ARBA" id="ARBA00023004"/>
    </source>
</evidence>
<dbReference type="InterPro" id="IPR001128">
    <property type="entry name" value="Cyt_P450"/>
</dbReference>
<comment type="similarity">
    <text evidence="2 5">Belongs to the cytochrome P450 family.</text>
</comment>
<comment type="caution">
    <text evidence="6">The sequence shown here is derived from an EMBL/GenBank/DDBJ whole genome shotgun (WGS) entry which is preliminary data.</text>
</comment>
<keyword evidence="7" id="KW-1185">Reference proteome</keyword>
<dbReference type="Gene3D" id="1.10.630.10">
    <property type="entry name" value="Cytochrome P450"/>
    <property type="match status" value="1"/>
</dbReference>
<evidence type="ECO:0000313" key="6">
    <source>
        <dbReference type="EMBL" id="CAG8804016.1"/>
    </source>
</evidence>
<name>A0ABN7VX73_GIGMA</name>
<evidence type="ECO:0000256" key="3">
    <source>
        <dbReference type="ARBA" id="ARBA00022723"/>
    </source>
</evidence>
<gene>
    <name evidence="6" type="ORF">GMARGA_LOCUS23766</name>
</gene>
<dbReference type="CDD" id="cd11041">
    <property type="entry name" value="CYP503A1-like"/>
    <property type="match status" value="1"/>
</dbReference>
<protein>
    <submittedName>
        <fullName evidence="6">24103_t:CDS:1</fullName>
    </submittedName>
</protein>
<keyword evidence="3 5" id="KW-0479">Metal-binding</keyword>
<evidence type="ECO:0000256" key="5">
    <source>
        <dbReference type="RuleBase" id="RU000461"/>
    </source>
</evidence>
<dbReference type="Proteomes" id="UP000789901">
    <property type="component" value="Unassembled WGS sequence"/>
</dbReference>
<proteinExistence type="inferred from homology"/>
<keyword evidence="4 5" id="KW-0408">Iron</keyword>
<keyword evidence="5" id="KW-0349">Heme</keyword>
<dbReference type="PROSITE" id="PS00086">
    <property type="entry name" value="CYTOCHROME_P450"/>
    <property type="match status" value="1"/>
</dbReference>
<keyword evidence="5" id="KW-0503">Monooxygenase</keyword>